<feature type="region of interest" description="Disordered" evidence="1">
    <location>
        <begin position="127"/>
        <end position="161"/>
    </location>
</feature>
<accession>A0A7W7RTJ6</accession>
<dbReference type="Proteomes" id="UP000534286">
    <property type="component" value="Unassembled WGS sequence"/>
</dbReference>
<evidence type="ECO:0000256" key="1">
    <source>
        <dbReference type="SAM" id="MobiDB-lite"/>
    </source>
</evidence>
<keyword evidence="2" id="KW-0732">Signal</keyword>
<sequence>MTSARARRTPPALALAVTLLAAGCGITSTGVVDGGEPAVGFRPSTRLYFVSGSRLQAAIRPIPWPPLKDTLTLLMDGPSAAERGRGLRSELRSDAETPVKVASDQAKVLITLPVPKPSPVLPVPVPKEARPSPAMPVPVPRVTDPTPREARPSASPSTLGMGQLTCTAASALAARTDIDPDAVTVVIQWTGGRRLGSFRCSEFPRGSE</sequence>
<dbReference type="AlphaFoldDB" id="A0A7W7RTJ6"/>
<keyword evidence="4" id="KW-1185">Reference proteome</keyword>
<feature type="signal peptide" evidence="2">
    <location>
        <begin position="1"/>
        <end position="21"/>
    </location>
</feature>
<feature type="chain" id="PRO_5030937913" description="GerMN domain-containing protein" evidence="2">
    <location>
        <begin position="22"/>
        <end position="208"/>
    </location>
</feature>
<gene>
    <name evidence="3" type="ORF">FHR32_002205</name>
</gene>
<organism evidence="3 4">
    <name type="scientific">Streptosporangium album</name>
    <dbReference type="NCBI Taxonomy" id="47479"/>
    <lineage>
        <taxon>Bacteria</taxon>
        <taxon>Bacillati</taxon>
        <taxon>Actinomycetota</taxon>
        <taxon>Actinomycetes</taxon>
        <taxon>Streptosporangiales</taxon>
        <taxon>Streptosporangiaceae</taxon>
        <taxon>Streptosporangium</taxon>
    </lineage>
</organism>
<evidence type="ECO:0000256" key="2">
    <source>
        <dbReference type="SAM" id="SignalP"/>
    </source>
</evidence>
<proteinExistence type="predicted"/>
<evidence type="ECO:0000313" key="3">
    <source>
        <dbReference type="EMBL" id="MBB4937900.1"/>
    </source>
</evidence>
<evidence type="ECO:0000313" key="4">
    <source>
        <dbReference type="Proteomes" id="UP000534286"/>
    </source>
</evidence>
<name>A0A7W7RTJ6_9ACTN</name>
<dbReference type="EMBL" id="JACHJU010000001">
    <property type="protein sequence ID" value="MBB4937900.1"/>
    <property type="molecule type" value="Genomic_DNA"/>
</dbReference>
<protein>
    <recommendedName>
        <fullName evidence="5">GerMN domain-containing protein</fullName>
    </recommendedName>
</protein>
<dbReference type="RefSeq" id="WP_184754189.1">
    <property type="nucleotide sequence ID" value="NZ_BAABEK010000014.1"/>
</dbReference>
<dbReference type="PROSITE" id="PS51257">
    <property type="entry name" value="PROKAR_LIPOPROTEIN"/>
    <property type="match status" value="1"/>
</dbReference>
<evidence type="ECO:0008006" key="5">
    <source>
        <dbReference type="Google" id="ProtNLM"/>
    </source>
</evidence>
<comment type="caution">
    <text evidence="3">The sequence shown here is derived from an EMBL/GenBank/DDBJ whole genome shotgun (WGS) entry which is preliminary data.</text>
</comment>
<reference evidence="3 4" key="1">
    <citation type="submission" date="2020-08" db="EMBL/GenBank/DDBJ databases">
        <title>Sequencing the genomes of 1000 actinobacteria strains.</title>
        <authorList>
            <person name="Klenk H.-P."/>
        </authorList>
    </citation>
    <scope>NUCLEOTIDE SEQUENCE [LARGE SCALE GENOMIC DNA]</scope>
    <source>
        <strain evidence="3 4">DSM 43023</strain>
    </source>
</reference>